<feature type="region of interest" description="Disordered" evidence="2">
    <location>
        <begin position="371"/>
        <end position="391"/>
    </location>
</feature>
<dbReference type="SMART" id="SM00360">
    <property type="entry name" value="RRM"/>
    <property type="match status" value="1"/>
</dbReference>
<evidence type="ECO:0000256" key="1">
    <source>
        <dbReference type="PROSITE-ProRule" id="PRU00176"/>
    </source>
</evidence>
<dbReference type="InterPro" id="IPR036361">
    <property type="entry name" value="SAP_dom_sf"/>
</dbReference>
<feature type="compositionally biased region" description="Basic and acidic residues" evidence="2">
    <location>
        <begin position="30"/>
        <end position="47"/>
    </location>
</feature>
<feature type="domain" description="SAP" evidence="4">
    <location>
        <begin position="8"/>
        <end position="42"/>
    </location>
</feature>
<gene>
    <name evidence="5" type="ORF">MONBRDRAFT_31107</name>
</gene>
<dbReference type="InterPro" id="IPR012677">
    <property type="entry name" value="Nucleotide-bd_a/b_plait_sf"/>
</dbReference>
<evidence type="ECO:0000259" key="4">
    <source>
        <dbReference type="PROSITE" id="PS50800"/>
    </source>
</evidence>
<dbReference type="Pfam" id="PF16294">
    <property type="entry name" value="RSB_motif"/>
    <property type="match status" value="1"/>
</dbReference>
<feature type="compositionally biased region" description="Basic and acidic residues" evidence="2">
    <location>
        <begin position="422"/>
        <end position="440"/>
    </location>
</feature>
<dbReference type="GeneID" id="5888510"/>
<dbReference type="KEGG" id="mbr:MONBRDRAFT_31107"/>
<dbReference type="GO" id="GO:0003723">
    <property type="term" value="F:RNA binding"/>
    <property type="evidence" value="ECO:0007669"/>
    <property type="project" value="UniProtKB-UniRule"/>
</dbReference>
<dbReference type="InterPro" id="IPR034257">
    <property type="entry name" value="Acinus_RRM"/>
</dbReference>
<feature type="domain" description="RRM" evidence="3">
    <location>
        <begin position="224"/>
        <end position="301"/>
    </location>
</feature>
<dbReference type="InParanoid" id="A9URS4"/>
<feature type="region of interest" description="Disordered" evidence="2">
    <location>
        <begin position="410"/>
        <end position="470"/>
    </location>
</feature>
<dbReference type="Pfam" id="PF00076">
    <property type="entry name" value="RRM_1"/>
    <property type="match status" value="1"/>
</dbReference>
<evidence type="ECO:0008006" key="7">
    <source>
        <dbReference type="Google" id="ProtNLM"/>
    </source>
</evidence>
<dbReference type="SUPFAM" id="SSF54928">
    <property type="entry name" value="RNA-binding domain, RBD"/>
    <property type="match status" value="1"/>
</dbReference>
<dbReference type="Proteomes" id="UP000001357">
    <property type="component" value="Unassembled WGS sequence"/>
</dbReference>
<feature type="compositionally biased region" description="Low complexity" evidence="2">
    <location>
        <begin position="442"/>
        <end position="451"/>
    </location>
</feature>
<dbReference type="InterPro" id="IPR052793">
    <property type="entry name" value="EJC-associated_protein"/>
</dbReference>
<dbReference type="EMBL" id="CH991544">
    <property type="protein sequence ID" value="EDQ91655.1"/>
    <property type="molecule type" value="Genomic_DNA"/>
</dbReference>
<dbReference type="InterPro" id="IPR000504">
    <property type="entry name" value="RRM_dom"/>
</dbReference>
<feature type="region of interest" description="Disordered" evidence="2">
    <location>
        <begin position="30"/>
        <end position="164"/>
    </location>
</feature>
<dbReference type="InterPro" id="IPR032552">
    <property type="entry name" value="RSB_motif"/>
</dbReference>
<feature type="compositionally biased region" description="Polar residues" evidence="2">
    <location>
        <begin position="128"/>
        <end position="144"/>
    </location>
</feature>
<dbReference type="SMART" id="SM00513">
    <property type="entry name" value="SAP"/>
    <property type="match status" value="1"/>
</dbReference>
<dbReference type="PANTHER" id="PTHR46589">
    <property type="entry name" value="APOPTOTIC CHROMATIN CONDENSATION INDUCER IN THE NUCLEUS"/>
    <property type="match status" value="1"/>
</dbReference>
<evidence type="ECO:0000256" key="2">
    <source>
        <dbReference type="SAM" id="MobiDB-lite"/>
    </source>
</evidence>
<dbReference type="OMA" id="VDHTAME"/>
<evidence type="ECO:0000313" key="6">
    <source>
        <dbReference type="Proteomes" id="UP000001357"/>
    </source>
</evidence>
<dbReference type="Pfam" id="PF02037">
    <property type="entry name" value="SAP"/>
    <property type="match status" value="1"/>
</dbReference>
<reference evidence="5 6" key="1">
    <citation type="journal article" date="2008" name="Nature">
        <title>The genome of the choanoflagellate Monosiga brevicollis and the origin of metazoans.</title>
        <authorList>
            <consortium name="JGI Sequencing"/>
            <person name="King N."/>
            <person name="Westbrook M.J."/>
            <person name="Young S.L."/>
            <person name="Kuo A."/>
            <person name="Abedin M."/>
            <person name="Chapman J."/>
            <person name="Fairclough S."/>
            <person name="Hellsten U."/>
            <person name="Isogai Y."/>
            <person name="Letunic I."/>
            <person name="Marr M."/>
            <person name="Pincus D."/>
            <person name="Putnam N."/>
            <person name="Rokas A."/>
            <person name="Wright K.J."/>
            <person name="Zuzow R."/>
            <person name="Dirks W."/>
            <person name="Good M."/>
            <person name="Goodstein D."/>
            <person name="Lemons D."/>
            <person name="Li W."/>
            <person name="Lyons J.B."/>
            <person name="Morris A."/>
            <person name="Nichols S."/>
            <person name="Richter D.J."/>
            <person name="Salamov A."/>
            <person name="Bork P."/>
            <person name="Lim W.A."/>
            <person name="Manning G."/>
            <person name="Miller W.T."/>
            <person name="McGinnis W."/>
            <person name="Shapiro H."/>
            <person name="Tjian R."/>
            <person name="Grigoriev I.V."/>
            <person name="Rokhsar D."/>
        </authorList>
    </citation>
    <scope>NUCLEOTIDE SEQUENCE [LARGE SCALE GENOMIC DNA]</scope>
    <source>
        <strain evidence="6">MX1 / ATCC 50154</strain>
    </source>
</reference>
<name>A9URS4_MONBE</name>
<feature type="compositionally biased region" description="Low complexity" evidence="2">
    <location>
        <begin position="56"/>
        <end position="81"/>
    </location>
</feature>
<organism evidence="5 6">
    <name type="scientific">Monosiga brevicollis</name>
    <name type="common">Choanoflagellate</name>
    <dbReference type="NCBI Taxonomy" id="81824"/>
    <lineage>
        <taxon>Eukaryota</taxon>
        <taxon>Choanoflagellata</taxon>
        <taxon>Craspedida</taxon>
        <taxon>Salpingoecidae</taxon>
        <taxon>Monosiga</taxon>
    </lineage>
</organism>
<dbReference type="RefSeq" id="XP_001742941.1">
    <property type="nucleotide sequence ID" value="XM_001742889.1"/>
</dbReference>
<dbReference type="PROSITE" id="PS50800">
    <property type="entry name" value="SAP"/>
    <property type="match status" value="1"/>
</dbReference>
<dbReference type="STRING" id="81824.A9URS4"/>
<dbReference type="PROSITE" id="PS50102">
    <property type="entry name" value="RRM"/>
    <property type="match status" value="1"/>
</dbReference>
<dbReference type="SUPFAM" id="SSF68906">
    <property type="entry name" value="SAP domain"/>
    <property type="match status" value="1"/>
</dbReference>
<feature type="compositionally biased region" description="Basic and acidic residues" evidence="2">
    <location>
        <begin position="88"/>
        <end position="97"/>
    </location>
</feature>
<evidence type="ECO:0000259" key="3">
    <source>
        <dbReference type="PROSITE" id="PS50102"/>
    </source>
</evidence>
<keyword evidence="1" id="KW-0694">RNA-binding</keyword>
<dbReference type="eggNOG" id="KOG2416">
    <property type="taxonomic scope" value="Eukaryota"/>
</dbReference>
<dbReference type="Gene3D" id="3.30.70.330">
    <property type="match status" value="1"/>
</dbReference>
<accession>A9URS4</accession>
<dbReference type="Gene3D" id="1.10.720.30">
    <property type="entry name" value="SAP domain"/>
    <property type="match status" value="1"/>
</dbReference>
<feature type="region of interest" description="Disordered" evidence="2">
    <location>
        <begin position="182"/>
        <end position="221"/>
    </location>
</feature>
<dbReference type="CDD" id="cd12432">
    <property type="entry name" value="RRM_ACINU"/>
    <property type="match status" value="1"/>
</dbReference>
<dbReference type="AlphaFoldDB" id="A9URS4"/>
<sequence>MAELPEDLSELTVVQLKKELSDRGITVKGRKADLVERLDEARTHEPEGTAAGEDGTSSPAESAPTKAAAEATSEPTTEDSAPAASETAKTDEADQERVGNVTAAEPKPVAQASTNVDAPAVAAATKEPQPQTTSTDSADASNGAPTPKRRRWRQSTEARQQSAEDAVIDANALQAMVQESLPTPAEAMDDGQDDVKEPKPGAMNRDNDAGTEDSTGPAAETGPCFVQVRNLKRPFTLIALKELLSQHGTILDNTFMTDKVRSRCFAKFETPAQARATADALNGMQWPSIHGQNLRVTVEATNTLAEQVAEQQAAAAAQHRERMIVIRALPPHHVLRECALLMLDPIETRLESAHLAMAMSVPVSVCVTEPPTADAPKQARPAAPRKPKEEPVVGLLDDLFRKTKTHPHLYWLPNSEAEAQAEGERRRERQAAKEARERAPARRSLPTNANLAPPPAARPSNLPYWMTQQK</sequence>
<evidence type="ECO:0000313" key="5">
    <source>
        <dbReference type="EMBL" id="EDQ91655.1"/>
    </source>
</evidence>
<proteinExistence type="predicted"/>
<keyword evidence="6" id="KW-1185">Reference proteome</keyword>
<dbReference type="InterPro" id="IPR003034">
    <property type="entry name" value="SAP_dom"/>
</dbReference>
<dbReference type="InterPro" id="IPR035979">
    <property type="entry name" value="RBD_domain_sf"/>
</dbReference>
<protein>
    <recommendedName>
        <fullName evidence="7">SAP domain-containing protein</fullName>
    </recommendedName>
</protein>
<dbReference type="PANTHER" id="PTHR46589:SF1">
    <property type="entry name" value="APOPTOTIC CHROMATIN CONDENSATION INDUCER IN THE NUCLEUS"/>
    <property type="match status" value="1"/>
</dbReference>